<dbReference type="GO" id="GO:0010181">
    <property type="term" value="F:FMN binding"/>
    <property type="evidence" value="ECO:0007669"/>
    <property type="project" value="InterPro"/>
</dbReference>
<keyword evidence="9" id="KW-1185">Reference proteome</keyword>
<accession>A0A926EPU5</accession>
<dbReference type="EC" id="7.-.-.-" evidence="6"/>
<comment type="cofactor">
    <cofactor evidence="6">
        <name>FMN</name>
        <dbReference type="ChEBI" id="CHEBI:58210"/>
    </cofactor>
</comment>
<sequence length="188" mass="19325">MSKTKEIVMPVVVLGLVCLIVTSLLAVTNYFTAPIIAQAAVEKANESRRVVLPEGDSFTQVVYEGMAMSELGISEIYQADNGAGYAVTAVTSGYGGDISVMFGIDNEGAIVGVEVLEHGETQGLGDRIATVDFKGQFIGKSGSLNLVKGSASGENDIVALTGATISSTAMTNAANCALEAVNLVKGAQ</sequence>
<dbReference type="InterPro" id="IPR010209">
    <property type="entry name" value="Ion_transpt_RnfG/RsxG"/>
</dbReference>
<keyword evidence="1 6" id="KW-0813">Transport</keyword>
<comment type="caution">
    <text evidence="8">The sequence shown here is derived from an EMBL/GenBank/DDBJ whole genome shotgun (WGS) entry which is preliminary data.</text>
</comment>
<dbReference type="NCBIfam" id="TIGR01947">
    <property type="entry name" value="rnfG"/>
    <property type="match status" value="1"/>
</dbReference>
<name>A0A926EPU5_9FIRM</name>
<evidence type="ECO:0000256" key="5">
    <source>
        <dbReference type="ARBA" id="ARBA00022982"/>
    </source>
</evidence>
<dbReference type="AlphaFoldDB" id="A0A926EPU5"/>
<dbReference type="SMART" id="SM00900">
    <property type="entry name" value="FMN_bind"/>
    <property type="match status" value="1"/>
</dbReference>
<dbReference type="RefSeq" id="WP_262395332.1">
    <property type="nucleotide sequence ID" value="NZ_JACRTD010000005.1"/>
</dbReference>
<evidence type="ECO:0000256" key="6">
    <source>
        <dbReference type="HAMAP-Rule" id="MF_00479"/>
    </source>
</evidence>
<dbReference type="InterPro" id="IPR007329">
    <property type="entry name" value="FMN-bd"/>
</dbReference>
<evidence type="ECO:0000313" key="8">
    <source>
        <dbReference type="EMBL" id="MBC8585546.1"/>
    </source>
</evidence>
<dbReference type="Pfam" id="PF04205">
    <property type="entry name" value="FMN_bind"/>
    <property type="match status" value="1"/>
</dbReference>
<dbReference type="GO" id="GO:0005886">
    <property type="term" value="C:plasma membrane"/>
    <property type="evidence" value="ECO:0007669"/>
    <property type="project" value="UniProtKB-SubCell"/>
</dbReference>
<evidence type="ECO:0000259" key="7">
    <source>
        <dbReference type="SMART" id="SM00900"/>
    </source>
</evidence>
<keyword evidence="6" id="KW-0812">Transmembrane</keyword>
<feature type="modified residue" description="FMN phosphoryl threonine" evidence="6">
    <location>
        <position position="164"/>
    </location>
</feature>
<dbReference type="GO" id="GO:0022900">
    <property type="term" value="P:electron transport chain"/>
    <property type="evidence" value="ECO:0007669"/>
    <property type="project" value="UniProtKB-UniRule"/>
</dbReference>
<evidence type="ECO:0000256" key="2">
    <source>
        <dbReference type="ARBA" id="ARBA00022553"/>
    </source>
</evidence>
<keyword evidence="2 6" id="KW-0597">Phosphoprotein</keyword>
<dbReference type="PIRSF" id="PIRSF006091">
    <property type="entry name" value="E_trnsport_RnfG"/>
    <property type="match status" value="1"/>
</dbReference>
<reference evidence="8" key="1">
    <citation type="submission" date="2020-08" db="EMBL/GenBank/DDBJ databases">
        <title>Genome public.</title>
        <authorList>
            <person name="Liu C."/>
            <person name="Sun Q."/>
        </authorList>
    </citation>
    <scope>NUCLEOTIDE SEQUENCE</scope>
    <source>
        <strain evidence="8">NSJ-64</strain>
    </source>
</reference>
<dbReference type="Proteomes" id="UP000623678">
    <property type="component" value="Unassembled WGS sequence"/>
</dbReference>
<keyword evidence="3 6" id="KW-0285">Flavoprotein</keyword>
<comment type="subunit">
    <text evidence="6">The complex is composed of six subunits: RnfA, RnfB, RnfC, RnfD, RnfE and RnfG.</text>
</comment>
<evidence type="ECO:0000256" key="4">
    <source>
        <dbReference type="ARBA" id="ARBA00022643"/>
    </source>
</evidence>
<comment type="similarity">
    <text evidence="6">Belongs to the RnfG family.</text>
</comment>
<protein>
    <recommendedName>
        <fullName evidence="6">Ion-translocating oxidoreductase complex subunit G</fullName>
        <ecNumber evidence="6">7.-.-.-</ecNumber>
    </recommendedName>
    <alternativeName>
        <fullName evidence="6">Rnf electron transport complex subunit G</fullName>
    </alternativeName>
</protein>
<keyword evidence="5 6" id="KW-0249">Electron transport</keyword>
<keyword evidence="6" id="KW-1003">Cell membrane</keyword>
<organism evidence="8 9">
    <name type="scientific">Youxingia wuxianensis</name>
    <dbReference type="NCBI Taxonomy" id="2763678"/>
    <lineage>
        <taxon>Bacteria</taxon>
        <taxon>Bacillati</taxon>
        <taxon>Bacillota</taxon>
        <taxon>Clostridia</taxon>
        <taxon>Eubacteriales</taxon>
        <taxon>Oscillospiraceae</taxon>
        <taxon>Youxingia</taxon>
    </lineage>
</organism>
<evidence type="ECO:0000256" key="3">
    <source>
        <dbReference type="ARBA" id="ARBA00022630"/>
    </source>
</evidence>
<evidence type="ECO:0000313" key="9">
    <source>
        <dbReference type="Proteomes" id="UP000623678"/>
    </source>
</evidence>
<keyword evidence="6" id="KW-1278">Translocase</keyword>
<dbReference type="PANTHER" id="PTHR36118">
    <property type="entry name" value="ION-TRANSLOCATING OXIDOREDUCTASE COMPLEX SUBUNIT G"/>
    <property type="match status" value="1"/>
</dbReference>
<gene>
    <name evidence="6" type="primary">rnfG</name>
    <name evidence="8" type="ORF">H8705_08115</name>
</gene>
<dbReference type="GO" id="GO:0009055">
    <property type="term" value="F:electron transfer activity"/>
    <property type="evidence" value="ECO:0007669"/>
    <property type="project" value="InterPro"/>
</dbReference>
<evidence type="ECO:0000256" key="1">
    <source>
        <dbReference type="ARBA" id="ARBA00022448"/>
    </source>
</evidence>
<keyword evidence="4 6" id="KW-0288">FMN</keyword>
<comment type="subcellular location">
    <subcellularLocation>
        <location evidence="6">Cell membrane</location>
        <topology evidence="6">Single-pass membrane protein</topology>
    </subcellularLocation>
</comment>
<proteinExistence type="inferred from homology"/>
<dbReference type="EMBL" id="JACRTD010000005">
    <property type="protein sequence ID" value="MBC8585546.1"/>
    <property type="molecule type" value="Genomic_DNA"/>
</dbReference>
<feature type="domain" description="FMN-binding" evidence="7">
    <location>
        <begin position="93"/>
        <end position="181"/>
    </location>
</feature>
<dbReference type="PANTHER" id="PTHR36118:SF1">
    <property type="entry name" value="ION-TRANSLOCATING OXIDOREDUCTASE COMPLEX SUBUNIT G"/>
    <property type="match status" value="1"/>
</dbReference>
<keyword evidence="6" id="KW-1133">Transmembrane helix</keyword>
<comment type="function">
    <text evidence="6">Part of a membrane-bound complex that couples electron transfer with translocation of ions across the membrane.</text>
</comment>
<keyword evidence="6" id="KW-0472">Membrane</keyword>
<dbReference type="HAMAP" id="MF_00479">
    <property type="entry name" value="RsxG_RnfG"/>
    <property type="match status" value="1"/>
</dbReference>